<accession>A0A699TSG5</accession>
<sequence>MANVSKSETQKEYRPQVSKSKNVGPRESLATPKPRKPRFFLRWSPTGKMFDSAGQLVALRGDNACTSNIMEPKIKRSPNSTSLLG</sequence>
<dbReference type="EMBL" id="BKCJ011254269">
    <property type="protein sequence ID" value="GFD10734.1"/>
    <property type="molecule type" value="Genomic_DNA"/>
</dbReference>
<evidence type="ECO:0000313" key="2">
    <source>
        <dbReference type="EMBL" id="GFD10734.1"/>
    </source>
</evidence>
<gene>
    <name evidence="2" type="ORF">Tci_882703</name>
</gene>
<organism evidence="2">
    <name type="scientific">Tanacetum cinerariifolium</name>
    <name type="common">Dalmatian daisy</name>
    <name type="synonym">Chrysanthemum cinerariifolium</name>
    <dbReference type="NCBI Taxonomy" id="118510"/>
    <lineage>
        <taxon>Eukaryota</taxon>
        <taxon>Viridiplantae</taxon>
        <taxon>Streptophyta</taxon>
        <taxon>Embryophyta</taxon>
        <taxon>Tracheophyta</taxon>
        <taxon>Spermatophyta</taxon>
        <taxon>Magnoliopsida</taxon>
        <taxon>eudicotyledons</taxon>
        <taxon>Gunneridae</taxon>
        <taxon>Pentapetalae</taxon>
        <taxon>asterids</taxon>
        <taxon>campanulids</taxon>
        <taxon>Asterales</taxon>
        <taxon>Asteraceae</taxon>
        <taxon>Asteroideae</taxon>
        <taxon>Anthemideae</taxon>
        <taxon>Anthemidinae</taxon>
        <taxon>Tanacetum</taxon>
    </lineage>
</organism>
<feature type="region of interest" description="Disordered" evidence="1">
    <location>
        <begin position="1"/>
        <end position="41"/>
    </location>
</feature>
<name>A0A699TSG5_TANCI</name>
<protein>
    <submittedName>
        <fullName evidence="2">Uncharacterized protein</fullName>
    </submittedName>
</protein>
<proteinExistence type="predicted"/>
<feature type="non-terminal residue" evidence="2">
    <location>
        <position position="85"/>
    </location>
</feature>
<dbReference type="AlphaFoldDB" id="A0A699TSG5"/>
<comment type="caution">
    <text evidence="2">The sequence shown here is derived from an EMBL/GenBank/DDBJ whole genome shotgun (WGS) entry which is preliminary data.</text>
</comment>
<evidence type="ECO:0000256" key="1">
    <source>
        <dbReference type="SAM" id="MobiDB-lite"/>
    </source>
</evidence>
<reference evidence="2" key="1">
    <citation type="journal article" date="2019" name="Sci. Rep.">
        <title>Draft genome of Tanacetum cinerariifolium, the natural source of mosquito coil.</title>
        <authorList>
            <person name="Yamashiro T."/>
            <person name="Shiraishi A."/>
            <person name="Satake H."/>
            <person name="Nakayama K."/>
        </authorList>
    </citation>
    <scope>NUCLEOTIDE SEQUENCE</scope>
</reference>